<dbReference type="SUPFAM" id="SSF53822">
    <property type="entry name" value="Periplasmic binding protein-like I"/>
    <property type="match status" value="1"/>
</dbReference>
<evidence type="ECO:0008006" key="3">
    <source>
        <dbReference type="Google" id="ProtNLM"/>
    </source>
</evidence>
<keyword evidence="2" id="KW-1185">Reference proteome</keyword>
<evidence type="ECO:0000313" key="1">
    <source>
        <dbReference type="EMBL" id="RDU67609.1"/>
    </source>
</evidence>
<comment type="caution">
    <text evidence="1">The sequence shown here is derived from an EMBL/GenBank/DDBJ whole genome shotgun (WGS) entry which is preliminary data.</text>
</comment>
<accession>A0A3D8IQR8</accession>
<dbReference type="AlphaFoldDB" id="A0A3D8IQR8"/>
<dbReference type="OrthoDB" id="5337863at2"/>
<name>A0A3D8IQR8_9HELI</name>
<sequence>MLSTAKDKIIKILFAFCIISFLFSCTFAKTQVMSPLPTPTQEVLNISVKKCSKSCLKKLFDMEYYFSFIALYGNYNDDDLRNKFQIASAILDTNILPPSLNPETGVRVALLIPQKNIGRYSITSADSILLYLVTHGDNFEFKVFNSQNEEADNVRKAYQNALNEKYDFVVAILTPKGMANLLRDSEMSLPLFIPTIHKKNAGQYANAKNVFFGGIDYEKQIDMMVALSSSKNAPIISLDDDGVVGKMLGNILKTKSQNIIAQESIDSKKSNDFKPLLQKIRTEIRKSMIVLNTSVIKSGLIVPQIGNTKNMPIAFLSSQINYNLSLLSLIPKEDTQKIFIVNAIGPLNPKLLAFNELLNSDLQYDWVNYATALAIDILLSQGNKNSARFFHEKLDNNQVQYNDRFYGVKDSHFIPVKLK</sequence>
<dbReference type="Gene3D" id="3.40.50.2300">
    <property type="match status" value="2"/>
</dbReference>
<reference evidence="1 2" key="1">
    <citation type="submission" date="2018-04" db="EMBL/GenBank/DDBJ databases">
        <title>Novel Campyloabacter and Helicobacter Species and Strains.</title>
        <authorList>
            <person name="Mannion A.J."/>
            <person name="Shen Z."/>
            <person name="Fox J.G."/>
        </authorList>
    </citation>
    <scope>NUCLEOTIDE SEQUENCE [LARGE SCALE GENOMIC DNA]</scope>
    <source>
        <strain evidence="1 2">MIT 17-337</strain>
    </source>
</reference>
<dbReference type="PROSITE" id="PS51257">
    <property type="entry name" value="PROKAR_LIPOPROTEIN"/>
    <property type="match status" value="1"/>
</dbReference>
<organism evidence="1 2">
    <name type="scientific">Helicobacter didelphidarum</name>
    <dbReference type="NCBI Taxonomy" id="2040648"/>
    <lineage>
        <taxon>Bacteria</taxon>
        <taxon>Pseudomonadati</taxon>
        <taxon>Campylobacterota</taxon>
        <taxon>Epsilonproteobacteria</taxon>
        <taxon>Campylobacterales</taxon>
        <taxon>Helicobacteraceae</taxon>
        <taxon>Helicobacter</taxon>
    </lineage>
</organism>
<gene>
    <name evidence="1" type="ORF">CQA53_00965</name>
</gene>
<dbReference type="EMBL" id="NXLQ01000001">
    <property type="protein sequence ID" value="RDU67609.1"/>
    <property type="molecule type" value="Genomic_DNA"/>
</dbReference>
<dbReference type="InterPro" id="IPR028082">
    <property type="entry name" value="Peripla_BP_I"/>
</dbReference>
<protein>
    <recommendedName>
        <fullName evidence="3">Periplasmic protein</fullName>
    </recommendedName>
</protein>
<evidence type="ECO:0000313" key="2">
    <source>
        <dbReference type="Proteomes" id="UP000256379"/>
    </source>
</evidence>
<proteinExistence type="predicted"/>
<dbReference type="RefSeq" id="WP_115542135.1">
    <property type="nucleotide sequence ID" value="NZ_NXLQ01000001.1"/>
</dbReference>
<dbReference type="Proteomes" id="UP000256379">
    <property type="component" value="Unassembled WGS sequence"/>
</dbReference>